<dbReference type="RefSeq" id="WP_092387807.1">
    <property type="nucleotide sequence ID" value="NZ_LT629787.1"/>
</dbReference>
<dbReference type="EMBL" id="LT629787">
    <property type="protein sequence ID" value="SDU26589.1"/>
    <property type="molecule type" value="Genomic_DNA"/>
</dbReference>
<reference evidence="2" key="1">
    <citation type="submission" date="2016-10" db="EMBL/GenBank/DDBJ databases">
        <authorList>
            <person name="Varghese N."/>
            <person name="Submissions S."/>
        </authorList>
    </citation>
    <scope>NUCLEOTIDE SEQUENCE [LARGE SCALE GENOMIC DNA]</scope>
    <source>
        <strain evidence="2">CECT 8338</strain>
    </source>
</reference>
<name>A0A1H2H4C7_9GAMM</name>
<dbReference type="AlphaFoldDB" id="A0A1H2H4C7"/>
<keyword evidence="2" id="KW-1185">Reference proteome</keyword>
<dbReference type="Proteomes" id="UP000243924">
    <property type="component" value="Chromosome I"/>
</dbReference>
<evidence type="ECO:0000313" key="2">
    <source>
        <dbReference type="Proteomes" id="UP000243924"/>
    </source>
</evidence>
<keyword evidence="1" id="KW-0436">Ligase</keyword>
<dbReference type="STRING" id="1434072.SAMN05216210_2757"/>
<gene>
    <name evidence="1" type="ORF">SAMN05216210_2757</name>
</gene>
<accession>A0A1H2H4C7</accession>
<dbReference type="Pfam" id="PF12224">
    <property type="entry name" value="Amidoligase_2"/>
    <property type="match status" value="1"/>
</dbReference>
<dbReference type="GO" id="GO:0016874">
    <property type="term" value="F:ligase activity"/>
    <property type="evidence" value="ECO:0007669"/>
    <property type="project" value="UniProtKB-KW"/>
</dbReference>
<organism evidence="1 2">
    <name type="scientific">Halopseudomonas salegens</name>
    <dbReference type="NCBI Taxonomy" id="1434072"/>
    <lineage>
        <taxon>Bacteria</taxon>
        <taxon>Pseudomonadati</taxon>
        <taxon>Pseudomonadota</taxon>
        <taxon>Gammaproteobacteria</taxon>
        <taxon>Pseudomonadales</taxon>
        <taxon>Pseudomonadaceae</taxon>
        <taxon>Halopseudomonas</taxon>
    </lineage>
</organism>
<dbReference type="InterPro" id="IPR022025">
    <property type="entry name" value="Amidoligase_2"/>
</dbReference>
<sequence length="332" mass="38458">MPTEFPMPPVQKNTDGALRRVGVELEMNGLTLDQLARLAADFLGCQVEQTSRYERTLVGDDAGDWVVEFDFRLLKKLGREERRKHDLGDELMNSAEDALKWVSEGLVPMELVSPPLPLDRLGQVNDLIAHLRRAGAKGTGDRITNAFGMQFNPEVPDSEADTITAYLKAFLCLYDWIKTRADINIARRLTGYVDPFPKDYVRKVIDTDYWPPMNQLIDDYLRDNPTRNRALDMLPLFKHIDEKRVLARADDQLIKERPTFHYRLPDCLIDQAGWGLHVAWNDWLQVEHLAYDRQRLQACCEAYGEYWDQGIGGRLLDNWEHRVSRDWLCEIK</sequence>
<dbReference type="OrthoDB" id="5597599at2"/>
<protein>
    <submittedName>
        <fullName evidence="1">Putative amidoligase enzyme</fullName>
    </submittedName>
</protein>
<evidence type="ECO:0000313" key="1">
    <source>
        <dbReference type="EMBL" id="SDU26589.1"/>
    </source>
</evidence>
<proteinExistence type="predicted"/>